<feature type="transmembrane region" description="Helical" evidence="11">
    <location>
        <begin position="388"/>
        <end position="407"/>
    </location>
</feature>
<keyword evidence="9 11" id="KW-0472">Membrane</keyword>
<evidence type="ECO:0000256" key="1">
    <source>
        <dbReference type="ARBA" id="ARBA00004141"/>
    </source>
</evidence>
<dbReference type="GO" id="GO:0005789">
    <property type="term" value="C:endoplasmic reticulum membrane"/>
    <property type="evidence" value="ECO:0007669"/>
    <property type="project" value="TreeGrafter"/>
</dbReference>
<feature type="transmembrane region" description="Helical" evidence="11">
    <location>
        <begin position="317"/>
        <end position="335"/>
    </location>
</feature>
<evidence type="ECO:0000256" key="5">
    <source>
        <dbReference type="ARBA" id="ARBA00022692"/>
    </source>
</evidence>
<proteinExistence type="inferred from homology"/>
<evidence type="ECO:0000256" key="12">
    <source>
        <dbReference type="SAM" id="SignalP"/>
    </source>
</evidence>
<dbReference type="EC" id="2.3.1.199" evidence="11"/>
<evidence type="ECO:0000256" key="11">
    <source>
        <dbReference type="RuleBase" id="RU361115"/>
    </source>
</evidence>
<evidence type="ECO:0000313" key="13">
    <source>
        <dbReference type="Proteomes" id="UP000035681"/>
    </source>
</evidence>
<feature type="transmembrane region" description="Helical" evidence="11">
    <location>
        <begin position="214"/>
        <end position="237"/>
    </location>
</feature>
<dbReference type="PANTHER" id="PTHR11157">
    <property type="entry name" value="FATTY ACID ACYL TRANSFERASE-RELATED"/>
    <property type="match status" value="1"/>
</dbReference>
<dbReference type="GO" id="GO:0034626">
    <property type="term" value="P:fatty acid elongation, polyunsaturated fatty acid"/>
    <property type="evidence" value="ECO:0007669"/>
    <property type="project" value="TreeGrafter"/>
</dbReference>
<evidence type="ECO:0000256" key="6">
    <source>
        <dbReference type="ARBA" id="ARBA00022832"/>
    </source>
</evidence>
<evidence type="ECO:0000256" key="7">
    <source>
        <dbReference type="ARBA" id="ARBA00022989"/>
    </source>
</evidence>
<evidence type="ECO:0000313" key="14">
    <source>
        <dbReference type="WBParaSite" id="TCONS_00012068.p1"/>
    </source>
</evidence>
<feature type="signal peptide" evidence="12">
    <location>
        <begin position="1"/>
        <end position="29"/>
    </location>
</feature>
<keyword evidence="13" id="KW-1185">Reference proteome</keyword>
<sequence>ISLKDHYWCSVFLSVKQLLLLNTLTLLKGVQNGYPLKLEVTNIEKTPTTFDEETVKRIYCKIDYDALRQAVEACGEGDILPKEVPEDFHTNREFLERVHTALYELNVMEGKLVCPETGREFPIKMGIPNMTILAMDSTFFGLNSFEIYKNNNSDSLHSTYVYKYALPFEKIDDRYEKTIFFQNYWYHSITISVLYFIAIKLLQKFMENREPLKLKYTLFLWNFSLAIFSIAGTLRFAEDFIYNWYTHGFTWSICHSCNPDSVAAFWSFAFCVSKIVELGDTLFIILRKKPLIFLHYYHHAAVLVYTVHSGAEHTAPGQVFITMNYLAHSFMYSYYAVTALNFRPPKFISMAVTTIQTTQMFLGVATTFYVYKVKTQYNIPCQQSIPNLYLAFFIYATFGVLFVKFFIENYLIKEKYLQKEHKKKD</sequence>
<keyword evidence="10 11" id="KW-0275">Fatty acid biosynthesis</keyword>
<feature type="transmembrane region" description="Helical" evidence="11">
    <location>
        <begin position="293"/>
        <end position="311"/>
    </location>
</feature>
<dbReference type="CDD" id="cd21089">
    <property type="entry name" value="Trm112-like"/>
    <property type="match status" value="1"/>
</dbReference>
<dbReference type="Proteomes" id="UP000035681">
    <property type="component" value="Unplaced"/>
</dbReference>
<organism evidence="13 14">
    <name type="scientific">Strongyloides stercoralis</name>
    <name type="common">Threadworm</name>
    <dbReference type="NCBI Taxonomy" id="6248"/>
    <lineage>
        <taxon>Eukaryota</taxon>
        <taxon>Metazoa</taxon>
        <taxon>Ecdysozoa</taxon>
        <taxon>Nematoda</taxon>
        <taxon>Chromadorea</taxon>
        <taxon>Rhabditida</taxon>
        <taxon>Tylenchina</taxon>
        <taxon>Panagrolaimomorpha</taxon>
        <taxon>Strongyloidoidea</taxon>
        <taxon>Strongyloididae</taxon>
        <taxon>Strongyloides</taxon>
    </lineage>
</organism>
<accession>A0AAF5DH17</accession>
<feature type="transmembrane region" description="Helical" evidence="11">
    <location>
        <begin position="184"/>
        <end position="202"/>
    </location>
</feature>
<evidence type="ECO:0000256" key="4">
    <source>
        <dbReference type="ARBA" id="ARBA00022679"/>
    </source>
</evidence>
<comment type="similarity">
    <text evidence="11">Belongs to the ELO family.</text>
</comment>
<reference evidence="14" key="1">
    <citation type="submission" date="2024-02" db="UniProtKB">
        <authorList>
            <consortium name="WormBaseParasite"/>
        </authorList>
    </citation>
    <scope>IDENTIFICATION</scope>
</reference>
<dbReference type="InterPro" id="IPR002076">
    <property type="entry name" value="ELO_fam"/>
</dbReference>
<dbReference type="Pfam" id="PF03966">
    <property type="entry name" value="Trm112p"/>
    <property type="match status" value="1"/>
</dbReference>
<dbReference type="InterPro" id="IPR030457">
    <property type="entry name" value="ELO_CS"/>
</dbReference>
<keyword evidence="8 11" id="KW-0443">Lipid metabolism</keyword>
<keyword evidence="3 11" id="KW-0444">Lipid biosynthesis</keyword>
<keyword evidence="7 11" id="KW-1133">Transmembrane helix</keyword>
<comment type="pathway">
    <text evidence="2">Lipid metabolism; fatty acid biosynthesis.</text>
</comment>
<comment type="catalytic activity">
    <reaction evidence="11">
        <text>a very-long-chain acyl-CoA + malonyl-CoA + H(+) = a very-long-chain 3-oxoacyl-CoA + CO2 + CoA</text>
        <dbReference type="Rhea" id="RHEA:32727"/>
        <dbReference type="ChEBI" id="CHEBI:15378"/>
        <dbReference type="ChEBI" id="CHEBI:16526"/>
        <dbReference type="ChEBI" id="CHEBI:57287"/>
        <dbReference type="ChEBI" id="CHEBI:57384"/>
        <dbReference type="ChEBI" id="CHEBI:90725"/>
        <dbReference type="ChEBI" id="CHEBI:90736"/>
        <dbReference type="EC" id="2.3.1.199"/>
    </reaction>
</comment>
<dbReference type="PROSITE" id="PS01188">
    <property type="entry name" value="ELO"/>
    <property type="match status" value="1"/>
</dbReference>
<evidence type="ECO:0000256" key="10">
    <source>
        <dbReference type="ARBA" id="ARBA00023160"/>
    </source>
</evidence>
<evidence type="ECO:0000256" key="3">
    <source>
        <dbReference type="ARBA" id="ARBA00022516"/>
    </source>
</evidence>
<dbReference type="Pfam" id="PF01151">
    <property type="entry name" value="ELO"/>
    <property type="match status" value="1"/>
</dbReference>
<dbReference type="WBParaSite" id="TCONS_00012068.p1">
    <property type="protein sequence ID" value="TCONS_00012068.p1"/>
    <property type="gene ID" value="XLOC_007366"/>
</dbReference>
<dbReference type="AlphaFoldDB" id="A0AAF5DH17"/>
<feature type="chain" id="PRO_5041979983" description="Elongation of very long chain fatty acids protein" evidence="12">
    <location>
        <begin position="30"/>
        <end position="425"/>
    </location>
</feature>
<dbReference type="GO" id="GO:0030148">
    <property type="term" value="P:sphingolipid biosynthetic process"/>
    <property type="evidence" value="ECO:0007669"/>
    <property type="project" value="TreeGrafter"/>
</dbReference>
<dbReference type="GO" id="GO:0019367">
    <property type="term" value="P:fatty acid elongation, saturated fatty acid"/>
    <property type="evidence" value="ECO:0007669"/>
    <property type="project" value="TreeGrafter"/>
</dbReference>
<dbReference type="PANTHER" id="PTHR11157:SF156">
    <property type="entry name" value="FATTY ACID ELONGATION PROTEIN 4-RELATED"/>
    <property type="match status" value="1"/>
</dbReference>
<keyword evidence="5 11" id="KW-0812">Transmembrane</keyword>
<evidence type="ECO:0000256" key="9">
    <source>
        <dbReference type="ARBA" id="ARBA00023136"/>
    </source>
</evidence>
<name>A0AAF5DH17_STRER</name>
<dbReference type="Gene3D" id="2.20.25.10">
    <property type="match status" value="1"/>
</dbReference>
<dbReference type="GO" id="GO:0009922">
    <property type="term" value="F:fatty acid elongase activity"/>
    <property type="evidence" value="ECO:0007669"/>
    <property type="project" value="UniProtKB-EC"/>
</dbReference>
<protein>
    <recommendedName>
        <fullName evidence="11">Elongation of very long chain fatty acids protein</fullName>
        <ecNumber evidence="11">2.3.1.199</ecNumber>
    </recommendedName>
    <alternativeName>
        <fullName evidence="11">Very-long-chain 3-oxoacyl-CoA synthase</fullName>
    </alternativeName>
</protein>
<keyword evidence="12" id="KW-0732">Signal</keyword>
<feature type="transmembrane region" description="Helical" evidence="11">
    <location>
        <begin position="347"/>
        <end position="368"/>
    </location>
</feature>
<evidence type="ECO:0000256" key="8">
    <source>
        <dbReference type="ARBA" id="ARBA00023098"/>
    </source>
</evidence>
<keyword evidence="6 11" id="KW-0276">Fatty acid metabolism</keyword>
<dbReference type="GO" id="GO:0042761">
    <property type="term" value="P:very long-chain fatty acid biosynthetic process"/>
    <property type="evidence" value="ECO:0007669"/>
    <property type="project" value="TreeGrafter"/>
</dbReference>
<feature type="transmembrane region" description="Helical" evidence="11">
    <location>
        <begin position="265"/>
        <end position="286"/>
    </location>
</feature>
<dbReference type="InterPro" id="IPR005651">
    <property type="entry name" value="Trm112-like"/>
</dbReference>
<evidence type="ECO:0000256" key="2">
    <source>
        <dbReference type="ARBA" id="ARBA00005194"/>
    </source>
</evidence>
<keyword evidence="4 11" id="KW-0808">Transferase</keyword>
<dbReference type="GO" id="GO:0034625">
    <property type="term" value="P:fatty acid elongation, monounsaturated fatty acid"/>
    <property type="evidence" value="ECO:0007669"/>
    <property type="project" value="TreeGrafter"/>
</dbReference>
<comment type="subcellular location">
    <subcellularLocation>
        <location evidence="1">Membrane</location>
        <topology evidence="1">Multi-pass membrane protein</topology>
    </subcellularLocation>
</comment>